<dbReference type="InterPro" id="IPR050397">
    <property type="entry name" value="Env_Response_Regulators"/>
</dbReference>
<dbReference type="PANTHER" id="PTHR24567">
    <property type="entry name" value="CRP FAMILY TRANSCRIPTIONAL REGULATORY PROTEIN"/>
    <property type="match status" value="1"/>
</dbReference>
<evidence type="ECO:0000256" key="1">
    <source>
        <dbReference type="ARBA" id="ARBA00023015"/>
    </source>
</evidence>
<proteinExistence type="predicted"/>
<sequence>MSFNTSIPVGRSGSATDAMSRPRRAGVVSRSAPTTPLSGFDRARLRQSPVLSGLPADIFEQLLAECRILVLGRDAPLFEQGEPAEDLQIVLEGRIALIGRTPDRRTCILALIGPAEGMVDPAALIRGPHAIGARTVEASRVACLPAALALQALDSGSAFGRGALGSLAQHWQLFLRRLADQKLRSAPQRLASYLAECAVDSARPGGAPQRESGQPQPVRFVLAEDRRTLASHLGMTPENLSRVIGQLRQHGVELNGRAVTIADLDALRHFGCVATEP</sequence>
<dbReference type="PANTHER" id="PTHR24567:SF26">
    <property type="entry name" value="REGULATORY PROTEIN YEIL"/>
    <property type="match status" value="1"/>
</dbReference>
<dbReference type="InterPro" id="IPR000595">
    <property type="entry name" value="cNMP-bd_dom"/>
</dbReference>
<evidence type="ECO:0000256" key="4">
    <source>
        <dbReference type="SAM" id="MobiDB-lite"/>
    </source>
</evidence>
<keyword evidence="3" id="KW-0804">Transcription</keyword>
<dbReference type="InterPro" id="IPR014710">
    <property type="entry name" value="RmlC-like_jellyroll"/>
</dbReference>
<evidence type="ECO:0000259" key="6">
    <source>
        <dbReference type="PROSITE" id="PS51063"/>
    </source>
</evidence>
<dbReference type="Pfam" id="PF13545">
    <property type="entry name" value="HTH_Crp_2"/>
    <property type="match status" value="1"/>
</dbReference>
<dbReference type="SMART" id="SM00419">
    <property type="entry name" value="HTH_CRP"/>
    <property type="match status" value="1"/>
</dbReference>
<dbReference type="GO" id="GO:0003700">
    <property type="term" value="F:DNA-binding transcription factor activity"/>
    <property type="evidence" value="ECO:0007669"/>
    <property type="project" value="TreeGrafter"/>
</dbReference>
<dbReference type="InterPro" id="IPR036390">
    <property type="entry name" value="WH_DNA-bd_sf"/>
</dbReference>
<keyword evidence="8" id="KW-1185">Reference proteome</keyword>
<evidence type="ECO:0000259" key="5">
    <source>
        <dbReference type="PROSITE" id="PS50042"/>
    </source>
</evidence>
<dbReference type="SUPFAM" id="SSF46785">
    <property type="entry name" value="Winged helix' DNA-binding domain"/>
    <property type="match status" value="1"/>
</dbReference>
<evidence type="ECO:0000256" key="2">
    <source>
        <dbReference type="ARBA" id="ARBA00023125"/>
    </source>
</evidence>
<dbReference type="Pfam" id="PF00027">
    <property type="entry name" value="cNMP_binding"/>
    <property type="match status" value="1"/>
</dbReference>
<feature type="domain" description="Cyclic nucleotide-binding" evidence="5">
    <location>
        <begin position="50"/>
        <end position="144"/>
    </location>
</feature>
<dbReference type="Gene3D" id="2.60.120.10">
    <property type="entry name" value="Jelly Rolls"/>
    <property type="match status" value="1"/>
</dbReference>
<dbReference type="PROSITE" id="PS50042">
    <property type="entry name" value="CNMP_BINDING_3"/>
    <property type="match status" value="1"/>
</dbReference>
<reference evidence="7 8" key="1">
    <citation type="submission" date="2019-03" db="EMBL/GenBank/DDBJ databases">
        <title>Genomic Encyclopedia of Type Strains, Phase III (KMG-III): the genomes of soil and plant-associated and newly described type strains.</title>
        <authorList>
            <person name="Whitman W."/>
        </authorList>
    </citation>
    <scope>NUCLEOTIDE SEQUENCE [LARGE SCALE GENOMIC DNA]</scope>
    <source>
        <strain evidence="7 8">CGMCC 1.7660</strain>
    </source>
</reference>
<dbReference type="InterPro" id="IPR018490">
    <property type="entry name" value="cNMP-bd_dom_sf"/>
</dbReference>
<protein>
    <submittedName>
        <fullName evidence="7">CRP/FNR family transcriptional activator FtrB</fullName>
    </submittedName>
</protein>
<dbReference type="InterPro" id="IPR036388">
    <property type="entry name" value="WH-like_DNA-bd_sf"/>
</dbReference>
<dbReference type="InterPro" id="IPR012318">
    <property type="entry name" value="HTH_CRP"/>
</dbReference>
<dbReference type="GO" id="GO:0005829">
    <property type="term" value="C:cytosol"/>
    <property type="evidence" value="ECO:0007669"/>
    <property type="project" value="TreeGrafter"/>
</dbReference>
<feature type="region of interest" description="Disordered" evidence="4">
    <location>
        <begin position="1"/>
        <end position="34"/>
    </location>
</feature>
<dbReference type="PROSITE" id="PS51063">
    <property type="entry name" value="HTH_CRP_2"/>
    <property type="match status" value="1"/>
</dbReference>
<dbReference type="EMBL" id="SNYW01000007">
    <property type="protein sequence ID" value="TDQ83192.1"/>
    <property type="molecule type" value="Genomic_DNA"/>
</dbReference>
<gene>
    <name evidence="7" type="ORF">A8950_1477</name>
</gene>
<feature type="compositionally biased region" description="Polar residues" evidence="4">
    <location>
        <begin position="1"/>
        <end position="17"/>
    </location>
</feature>
<name>A0A4R6WVZ6_9PROT</name>
<evidence type="ECO:0000256" key="3">
    <source>
        <dbReference type="ARBA" id="ARBA00023163"/>
    </source>
</evidence>
<dbReference type="GO" id="GO:0003677">
    <property type="term" value="F:DNA binding"/>
    <property type="evidence" value="ECO:0007669"/>
    <property type="project" value="UniProtKB-KW"/>
</dbReference>
<dbReference type="SUPFAM" id="SSF51206">
    <property type="entry name" value="cAMP-binding domain-like"/>
    <property type="match status" value="1"/>
</dbReference>
<dbReference type="Proteomes" id="UP000295783">
    <property type="component" value="Unassembled WGS sequence"/>
</dbReference>
<evidence type="ECO:0000313" key="8">
    <source>
        <dbReference type="Proteomes" id="UP000295783"/>
    </source>
</evidence>
<keyword evidence="2" id="KW-0238">DNA-binding</keyword>
<accession>A0A4R6WVZ6</accession>
<keyword evidence="1" id="KW-0805">Transcription regulation</keyword>
<organism evidence="7 8">
    <name type="scientific">Dongia mobilis</name>
    <dbReference type="NCBI Taxonomy" id="578943"/>
    <lineage>
        <taxon>Bacteria</taxon>
        <taxon>Pseudomonadati</taxon>
        <taxon>Pseudomonadota</taxon>
        <taxon>Alphaproteobacteria</taxon>
        <taxon>Rhodospirillales</taxon>
        <taxon>Dongiaceae</taxon>
        <taxon>Dongia</taxon>
    </lineage>
</organism>
<comment type="caution">
    <text evidence="7">The sequence shown here is derived from an EMBL/GenBank/DDBJ whole genome shotgun (WGS) entry which is preliminary data.</text>
</comment>
<dbReference type="CDD" id="cd00038">
    <property type="entry name" value="CAP_ED"/>
    <property type="match status" value="1"/>
</dbReference>
<feature type="domain" description="HTH crp-type" evidence="6">
    <location>
        <begin position="184"/>
        <end position="265"/>
    </location>
</feature>
<dbReference type="AlphaFoldDB" id="A0A4R6WVZ6"/>
<evidence type="ECO:0000313" key="7">
    <source>
        <dbReference type="EMBL" id="TDQ83192.1"/>
    </source>
</evidence>
<dbReference type="Gene3D" id="1.10.10.10">
    <property type="entry name" value="Winged helix-like DNA-binding domain superfamily/Winged helix DNA-binding domain"/>
    <property type="match status" value="1"/>
</dbReference>